<dbReference type="InterPro" id="IPR057258">
    <property type="entry name" value="Ribosomal_uS3"/>
</dbReference>
<dbReference type="InterPro" id="IPR004044">
    <property type="entry name" value="KH_dom_type_2"/>
</dbReference>
<evidence type="ECO:0000256" key="2">
    <source>
        <dbReference type="ARBA" id="ARBA00022884"/>
    </source>
</evidence>
<dbReference type="InterPro" id="IPR009019">
    <property type="entry name" value="KH_sf_prok-type"/>
</dbReference>
<dbReference type="EMBL" id="RCHU01001245">
    <property type="protein sequence ID" value="TKR65759.1"/>
    <property type="molecule type" value="Genomic_DNA"/>
</dbReference>
<dbReference type="PROSITE" id="PS50823">
    <property type="entry name" value="KH_TYPE_2"/>
    <property type="match status" value="1"/>
</dbReference>
<comment type="similarity">
    <text evidence="1">Belongs to the universal ribosomal protein uS3 family.</text>
</comment>
<protein>
    <recommendedName>
        <fullName evidence="6">KH type-2 domain-containing protein</fullName>
    </recommendedName>
</protein>
<evidence type="ECO:0000313" key="7">
    <source>
        <dbReference type="EMBL" id="TKR65759.1"/>
    </source>
</evidence>
<dbReference type="InterPro" id="IPR015946">
    <property type="entry name" value="KH_dom-like_a/b"/>
</dbReference>
<proteinExistence type="inferred from homology"/>
<sequence>MAAQISKKRKFVADGVFYAELNEVLTRELAEDGYSGVEVRVTPMRTEIIIRATRTQNVLGEKGRRIRELTLCSENVLSFLRMVWSFMLRKLITGVSVQLLRRVSSLQASWRPCCSQLFDVLKSITYRRVGYLQNVHLVSDGDDIL</sequence>
<keyword evidence="2 5" id="KW-0694">RNA-binding</keyword>
<evidence type="ECO:0000256" key="1">
    <source>
        <dbReference type="ARBA" id="ARBA00010761"/>
    </source>
</evidence>
<reference evidence="7" key="1">
    <citation type="submission" date="2018-10" db="EMBL/GenBank/DDBJ databases">
        <title>Population genomic analysis revealed the cold adaptation of white poplar.</title>
        <authorList>
            <person name="Liu Y.-J."/>
        </authorList>
    </citation>
    <scope>NUCLEOTIDE SEQUENCE [LARGE SCALE GENOMIC DNA]</scope>
    <source>
        <strain evidence="7">PAL-ZL1</strain>
    </source>
</reference>
<evidence type="ECO:0000256" key="5">
    <source>
        <dbReference type="PROSITE-ProRule" id="PRU00118"/>
    </source>
</evidence>
<dbReference type="GO" id="GO:0005634">
    <property type="term" value="C:nucleus"/>
    <property type="evidence" value="ECO:0007669"/>
    <property type="project" value="TreeGrafter"/>
</dbReference>
<dbReference type="FunFam" id="3.30.300.20:FF:000006">
    <property type="entry name" value="40S ribosomal protein S3"/>
    <property type="match status" value="1"/>
</dbReference>
<organism evidence="7">
    <name type="scientific">Populus alba</name>
    <name type="common">White poplar</name>
    <dbReference type="NCBI Taxonomy" id="43335"/>
    <lineage>
        <taxon>Eukaryota</taxon>
        <taxon>Viridiplantae</taxon>
        <taxon>Streptophyta</taxon>
        <taxon>Embryophyta</taxon>
        <taxon>Tracheophyta</taxon>
        <taxon>Spermatophyta</taxon>
        <taxon>Magnoliopsida</taxon>
        <taxon>eudicotyledons</taxon>
        <taxon>Gunneridae</taxon>
        <taxon>Pentapetalae</taxon>
        <taxon>rosids</taxon>
        <taxon>fabids</taxon>
        <taxon>Malpighiales</taxon>
        <taxon>Salicaceae</taxon>
        <taxon>Saliceae</taxon>
        <taxon>Populus</taxon>
    </lineage>
</organism>
<evidence type="ECO:0000256" key="4">
    <source>
        <dbReference type="ARBA" id="ARBA00023274"/>
    </source>
</evidence>
<evidence type="ECO:0000256" key="3">
    <source>
        <dbReference type="ARBA" id="ARBA00022980"/>
    </source>
</evidence>
<name>A0A4U5M9P4_POPAL</name>
<dbReference type="PANTHER" id="PTHR11760:SF69">
    <property type="entry name" value="SMALL RIBOSOMAL SUBUNIT PROTEIN US3X-RELATED"/>
    <property type="match status" value="1"/>
</dbReference>
<comment type="caution">
    <text evidence="7">The sequence shown here is derived from an EMBL/GenBank/DDBJ whole genome shotgun (WGS) entry which is preliminary data.</text>
</comment>
<dbReference type="PANTHER" id="PTHR11760">
    <property type="entry name" value="30S/40S RIBOSOMAL PROTEIN S3"/>
    <property type="match status" value="1"/>
</dbReference>
<evidence type="ECO:0000259" key="6">
    <source>
        <dbReference type="PROSITE" id="PS50823"/>
    </source>
</evidence>
<dbReference type="GO" id="GO:0003735">
    <property type="term" value="F:structural constituent of ribosome"/>
    <property type="evidence" value="ECO:0007669"/>
    <property type="project" value="TreeGrafter"/>
</dbReference>
<dbReference type="Gene3D" id="3.30.300.20">
    <property type="match status" value="1"/>
</dbReference>
<keyword evidence="3" id="KW-0689">Ribosomal protein</keyword>
<dbReference type="SUPFAM" id="SSF54814">
    <property type="entry name" value="Prokaryotic type KH domain (KH-domain type II)"/>
    <property type="match status" value="1"/>
</dbReference>
<feature type="domain" description="KH type-2" evidence="6">
    <location>
        <begin position="21"/>
        <end position="101"/>
    </location>
</feature>
<dbReference type="GO" id="GO:0003723">
    <property type="term" value="F:RNA binding"/>
    <property type="evidence" value="ECO:0007669"/>
    <property type="project" value="UniProtKB-UniRule"/>
</dbReference>
<dbReference type="GO" id="GO:0022627">
    <property type="term" value="C:cytosolic small ribosomal subunit"/>
    <property type="evidence" value="ECO:0007669"/>
    <property type="project" value="TreeGrafter"/>
</dbReference>
<dbReference type="AlphaFoldDB" id="A0A4U5M9P4"/>
<keyword evidence="4" id="KW-0687">Ribonucleoprotein</keyword>
<gene>
    <name evidence="7" type="ORF">D5086_0000317830</name>
</gene>
<accession>A0A4U5M9P4</accession>
<dbReference type="CDD" id="cd02413">
    <property type="entry name" value="KH-II_40S_S3"/>
    <property type="match status" value="1"/>
</dbReference>
<dbReference type="Pfam" id="PF07650">
    <property type="entry name" value="KH_2"/>
    <property type="match status" value="1"/>
</dbReference>
<dbReference type="STRING" id="43335.A0A4U5M9P4"/>